<evidence type="ECO:0000313" key="2">
    <source>
        <dbReference type="Proteomes" id="UP000276133"/>
    </source>
</evidence>
<reference evidence="1 2" key="1">
    <citation type="journal article" date="2018" name="Sci. Rep.">
        <title>Genomic signatures of local adaptation to the degree of environmental predictability in rotifers.</title>
        <authorList>
            <person name="Franch-Gras L."/>
            <person name="Hahn C."/>
            <person name="Garcia-Roger E.M."/>
            <person name="Carmona M.J."/>
            <person name="Serra M."/>
            <person name="Gomez A."/>
        </authorList>
    </citation>
    <scope>NUCLEOTIDE SEQUENCE [LARGE SCALE GENOMIC DNA]</scope>
    <source>
        <strain evidence="1">HYR1</strain>
    </source>
</reference>
<dbReference type="EMBL" id="REGN01001648">
    <property type="protein sequence ID" value="RNA33376.1"/>
    <property type="molecule type" value="Genomic_DNA"/>
</dbReference>
<gene>
    <name evidence="1" type="ORF">BpHYR1_000352</name>
</gene>
<evidence type="ECO:0000313" key="1">
    <source>
        <dbReference type="EMBL" id="RNA33376.1"/>
    </source>
</evidence>
<proteinExistence type="predicted"/>
<dbReference type="AlphaFoldDB" id="A0A3M7SC50"/>
<keyword evidence="2" id="KW-1185">Reference proteome</keyword>
<comment type="caution">
    <text evidence="1">The sequence shown here is derived from an EMBL/GenBank/DDBJ whole genome shotgun (WGS) entry which is preliminary data.</text>
</comment>
<dbReference type="Proteomes" id="UP000276133">
    <property type="component" value="Unassembled WGS sequence"/>
</dbReference>
<organism evidence="1 2">
    <name type="scientific">Brachionus plicatilis</name>
    <name type="common">Marine rotifer</name>
    <name type="synonym">Brachionus muelleri</name>
    <dbReference type="NCBI Taxonomy" id="10195"/>
    <lineage>
        <taxon>Eukaryota</taxon>
        <taxon>Metazoa</taxon>
        <taxon>Spiralia</taxon>
        <taxon>Gnathifera</taxon>
        <taxon>Rotifera</taxon>
        <taxon>Eurotatoria</taxon>
        <taxon>Monogononta</taxon>
        <taxon>Pseudotrocha</taxon>
        <taxon>Ploima</taxon>
        <taxon>Brachionidae</taxon>
        <taxon>Brachionus</taxon>
    </lineage>
</organism>
<sequence>MNIYNGQKYQKSFESKSPTSVYLICLVLPKLSKGTGLMRLQVNGKERSHNELKMLSHSGPRPRSQYFVEIK</sequence>
<protein>
    <submittedName>
        <fullName evidence="1">Uncharacterized protein</fullName>
    </submittedName>
</protein>
<accession>A0A3M7SC50</accession>
<name>A0A3M7SC50_BRAPC</name>